<keyword evidence="21" id="KW-0539">Nucleus</keyword>
<feature type="region of interest" description="Disordered" evidence="27">
    <location>
        <begin position="1174"/>
        <end position="1228"/>
    </location>
</feature>
<dbReference type="CTD" id="25930"/>
<dbReference type="CDD" id="cd09234">
    <property type="entry name" value="V_HD-PTP_like"/>
    <property type="match status" value="1"/>
</dbReference>
<feature type="compositionally biased region" description="Pro residues" evidence="27">
    <location>
        <begin position="1329"/>
        <end position="1342"/>
    </location>
</feature>
<dbReference type="Pfam" id="PF13949">
    <property type="entry name" value="ALIX_LYPXL_bnd"/>
    <property type="match status" value="1"/>
</dbReference>
<dbReference type="SMART" id="SM00404">
    <property type="entry name" value="PTPc_motif"/>
    <property type="match status" value="1"/>
</dbReference>
<dbReference type="InterPro" id="IPR016130">
    <property type="entry name" value="Tyr_Pase_AS"/>
</dbReference>
<evidence type="ECO:0000256" key="4">
    <source>
        <dbReference type="ARBA" id="ARBA00004541"/>
    </source>
</evidence>
<dbReference type="PROSITE" id="PS00383">
    <property type="entry name" value="TYR_PHOSPHATASE_1"/>
    <property type="match status" value="1"/>
</dbReference>
<dbReference type="Pfam" id="PF00102">
    <property type="entry name" value="Y_phosphatase"/>
    <property type="match status" value="1"/>
</dbReference>
<dbReference type="InterPro" id="IPR038499">
    <property type="entry name" value="BRO1_sf"/>
</dbReference>
<protein>
    <recommendedName>
        <fullName evidence="25">Tyrosine-protein phosphatase non-receptor type 23</fullName>
        <ecNumber evidence="6">3.1.3.48</ecNumber>
    </recommendedName>
</protein>
<dbReference type="PROSITE" id="PS50055">
    <property type="entry name" value="TYR_PHOSPHATASE_PTP"/>
    <property type="match status" value="1"/>
</dbReference>
<evidence type="ECO:0000256" key="1">
    <source>
        <dbReference type="ARBA" id="ARBA00004120"/>
    </source>
</evidence>
<evidence type="ECO:0000259" key="29">
    <source>
        <dbReference type="PROSITE" id="PS50056"/>
    </source>
</evidence>
<keyword evidence="15" id="KW-0802">TPR repeat</keyword>
<accession>A0A6P8PGA1</accession>
<dbReference type="Gene3D" id="1.20.120.560">
    <property type="entry name" value="alix/aip1 in complex with the ypdl late domain"/>
    <property type="match status" value="1"/>
</dbReference>
<dbReference type="FunFam" id="3.90.190.10:FF:000061">
    <property type="entry name" value="tyrosine-protein phosphatase non-receptor type 23 isoform X1"/>
    <property type="match status" value="1"/>
</dbReference>
<feature type="compositionally biased region" description="Polar residues" evidence="27">
    <location>
        <begin position="1279"/>
        <end position="1288"/>
    </location>
</feature>
<keyword evidence="17" id="KW-0653">Protein transport</keyword>
<dbReference type="CDD" id="cd09239">
    <property type="entry name" value="BRO1_HD-PTP_like"/>
    <property type="match status" value="1"/>
</dbReference>
<dbReference type="SMART" id="SM00194">
    <property type="entry name" value="PTPc"/>
    <property type="match status" value="1"/>
</dbReference>
<evidence type="ECO:0000256" key="21">
    <source>
        <dbReference type="ARBA" id="ARBA00023242"/>
    </source>
</evidence>
<evidence type="ECO:0000256" key="7">
    <source>
        <dbReference type="ARBA" id="ARBA00022448"/>
    </source>
</evidence>
<evidence type="ECO:0000256" key="19">
    <source>
        <dbReference type="ARBA" id="ARBA00023069"/>
    </source>
</evidence>
<evidence type="ECO:0000256" key="5">
    <source>
        <dbReference type="ARBA" id="ARBA00009649"/>
    </source>
</evidence>
<evidence type="ECO:0000256" key="3">
    <source>
        <dbReference type="ARBA" id="ARBA00004177"/>
    </source>
</evidence>
<evidence type="ECO:0000313" key="32">
    <source>
        <dbReference type="RefSeq" id="XP_033787812.1"/>
    </source>
</evidence>
<evidence type="ECO:0000256" key="17">
    <source>
        <dbReference type="ARBA" id="ARBA00022927"/>
    </source>
</evidence>
<feature type="compositionally biased region" description="Polar residues" evidence="27">
    <location>
        <begin position="999"/>
        <end position="1023"/>
    </location>
</feature>
<evidence type="ECO:0000256" key="10">
    <source>
        <dbReference type="ARBA" id="ARBA00022553"/>
    </source>
</evidence>
<evidence type="ECO:0000256" key="8">
    <source>
        <dbReference type="ARBA" id="ARBA00022481"/>
    </source>
</evidence>
<evidence type="ECO:0000256" key="15">
    <source>
        <dbReference type="ARBA" id="ARBA00022803"/>
    </source>
</evidence>
<evidence type="ECO:0000313" key="31">
    <source>
        <dbReference type="Proteomes" id="UP000515159"/>
    </source>
</evidence>
<evidence type="ECO:0000256" key="11">
    <source>
        <dbReference type="ARBA" id="ARBA00022737"/>
    </source>
</evidence>
<dbReference type="InterPro" id="IPR003595">
    <property type="entry name" value="Tyr_Pase_cat"/>
</dbReference>
<dbReference type="RefSeq" id="XP_033787812.1">
    <property type="nucleotide sequence ID" value="XM_033931921.1"/>
</dbReference>
<reference evidence="32" key="1">
    <citation type="submission" date="2025-08" db="UniProtKB">
        <authorList>
            <consortium name="RefSeq"/>
        </authorList>
    </citation>
    <scope>IDENTIFICATION</scope>
</reference>
<dbReference type="GO" id="GO:0005768">
    <property type="term" value="C:endosome"/>
    <property type="evidence" value="ECO:0007669"/>
    <property type="project" value="UniProtKB-SubCell"/>
</dbReference>
<keyword evidence="13" id="KW-0970">Cilium biogenesis/degradation</keyword>
<feature type="region of interest" description="Disordered" evidence="27">
    <location>
        <begin position="1129"/>
        <end position="1148"/>
    </location>
</feature>
<dbReference type="GeneID" id="117354421"/>
<evidence type="ECO:0000259" key="28">
    <source>
        <dbReference type="PROSITE" id="PS50055"/>
    </source>
</evidence>
<dbReference type="PANTHER" id="PTHR23030">
    <property type="entry name" value="PCD6 INTERACTING PROTEIN-RELATED"/>
    <property type="match status" value="1"/>
</dbReference>
<comment type="function">
    <text evidence="24">Plays a role in sorting of endocytic ubiquitinated cargos into multivesicular bodies (MVBs) via its interaction with the ESCRT-I complex (endosomal sorting complex required for transport I), and possibly also other ESCRT complexes. May act as a negative regulator of Ras-mediated mitogenic activity. Plays a role in ciliogenesis.</text>
</comment>
<dbReference type="SMART" id="SM01041">
    <property type="entry name" value="BRO1"/>
    <property type="match status" value="1"/>
</dbReference>
<keyword evidence="20" id="KW-0206">Cytoskeleton</keyword>
<organism evidence="31 32">
    <name type="scientific">Geotrypetes seraphini</name>
    <name type="common">Gaboon caecilian</name>
    <name type="synonym">Caecilia seraphini</name>
    <dbReference type="NCBI Taxonomy" id="260995"/>
    <lineage>
        <taxon>Eukaryota</taxon>
        <taxon>Metazoa</taxon>
        <taxon>Chordata</taxon>
        <taxon>Craniata</taxon>
        <taxon>Vertebrata</taxon>
        <taxon>Euteleostomi</taxon>
        <taxon>Amphibia</taxon>
        <taxon>Gymnophiona</taxon>
        <taxon>Geotrypetes</taxon>
    </lineage>
</organism>
<dbReference type="InterPro" id="IPR004328">
    <property type="entry name" value="BRO1_dom"/>
</dbReference>
<feature type="compositionally biased region" description="Polar residues" evidence="27">
    <location>
        <begin position="1402"/>
        <end position="1418"/>
    </location>
</feature>
<gene>
    <name evidence="32" type="primary">PTPN23</name>
</gene>
<keyword evidence="31" id="KW-1185">Reference proteome</keyword>
<feature type="region of interest" description="Disordered" evidence="27">
    <location>
        <begin position="1835"/>
        <end position="1866"/>
    </location>
</feature>
<dbReference type="GO" id="GO:0004725">
    <property type="term" value="F:protein tyrosine phosphatase activity"/>
    <property type="evidence" value="ECO:0007669"/>
    <property type="project" value="UniProtKB-EC"/>
</dbReference>
<evidence type="ECO:0000256" key="14">
    <source>
        <dbReference type="ARBA" id="ARBA00022801"/>
    </source>
</evidence>
<keyword evidence="9" id="KW-0963">Cytoplasm</keyword>
<dbReference type="SUPFAM" id="SSF52799">
    <property type="entry name" value="(Phosphotyrosine protein) phosphatases II"/>
    <property type="match status" value="1"/>
</dbReference>
<evidence type="ECO:0000256" key="18">
    <source>
        <dbReference type="ARBA" id="ARBA00023054"/>
    </source>
</evidence>
<evidence type="ECO:0000256" key="23">
    <source>
        <dbReference type="ARBA" id="ARBA00023329"/>
    </source>
</evidence>
<dbReference type="GO" id="GO:0030030">
    <property type="term" value="P:cell projection organization"/>
    <property type="evidence" value="ECO:0007669"/>
    <property type="project" value="UniProtKB-KW"/>
</dbReference>
<dbReference type="GO" id="GO:0032456">
    <property type="term" value="P:endocytic recycling"/>
    <property type="evidence" value="ECO:0007669"/>
    <property type="project" value="TreeGrafter"/>
</dbReference>
<feature type="region of interest" description="Disordered" evidence="27">
    <location>
        <begin position="887"/>
        <end position="908"/>
    </location>
</feature>
<dbReference type="FunFam" id="1.25.40.280:FF:000002">
    <property type="entry name" value="Tyrosine-protein phosphatase non-receptor type 23"/>
    <property type="match status" value="1"/>
</dbReference>
<evidence type="ECO:0000256" key="9">
    <source>
        <dbReference type="ARBA" id="ARBA00022490"/>
    </source>
</evidence>
<dbReference type="InterPro" id="IPR000242">
    <property type="entry name" value="PTP_cat"/>
</dbReference>
<evidence type="ECO:0000256" key="6">
    <source>
        <dbReference type="ARBA" id="ARBA00013064"/>
    </source>
</evidence>
<evidence type="ECO:0000256" key="26">
    <source>
        <dbReference type="SAM" id="Coils"/>
    </source>
</evidence>
<dbReference type="PRINTS" id="PR00700">
    <property type="entry name" value="PRTYPHPHTASE"/>
</dbReference>
<proteinExistence type="inferred from homology"/>
<feature type="coiled-coil region" evidence="26">
    <location>
        <begin position="558"/>
        <end position="585"/>
    </location>
</feature>
<dbReference type="EC" id="3.1.3.48" evidence="6"/>
<feature type="coiled-coil region" evidence="26">
    <location>
        <begin position="452"/>
        <end position="479"/>
    </location>
</feature>
<dbReference type="GO" id="GO:0005634">
    <property type="term" value="C:nucleus"/>
    <property type="evidence" value="ECO:0007669"/>
    <property type="project" value="UniProtKB-SubCell"/>
</dbReference>
<dbReference type="GO" id="GO:0045022">
    <property type="term" value="P:early endosome to late endosome transport"/>
    <property type="evidence" value="ECO:0007669"/>
    <property type="project" value="TreeGrafter"/>
</dbReference>
<dbReference type="Gene3D" id="1.25.40.280">
    <property type="entry name" value="alix/aip1 like domains"/>
    <property type="match status" value="1"/>
</dbReference>
<dbReference type="CDD" id="cd14539">
    <property type="entry name" value="PTP-N23"/>
    <property type="match status" value="1"/>
</dbReference>
<evidence type="ECO:0000256" key="16">
    <source>
        <dbReference type="ARBA" id="ARBA00022912"/>
    </source>
</evidence>
<dbReference type="OrthoDB" id="10266451at2759"/>
<evidence type="ECO:0000256" key="22">
    <source>
        <dbReference type="ARBA" id="ARBA00023273"/>
    </source>
</evidence>
<dbReference type="InParanoid" id="A0A6P8PGA1"/>
<evidence type="ECO:0000256" key="20">
    <source>
        <dbReference type="ARBA" id="ARBA00023212"/>
    </source>
</evidence>
<comment type="similarity">
    <text evidence="5">Belongs to the protein-tyrosine phosphatase family. Non-receptor class subfamily.</text>
</comment>
<evidence type="ECO:0000256" key="25">
    <source>
        <dbReference type="ARBA" id="ARBA00072472"/>
    </source>
</evidence>
<dbReference type="Pfam" id="PF03097">
    <property type="entry name" value="BRO1"/>
    <property type="match status" value="1"/>
</dbReference>
<keyword evidence="12" id="KW-0967">Endosome</keyword>
<feature type="compositionally biased region" description="Polar residues" evidence="27">
    <location>
        <begin position="1187"/>
        <end position="1199"/>
    </location>
</feature>
<keyword evidence="8" id="KW-0488">Methylation</keyword>
<dbReference type="GO" id="GO:0043328">
    <property type="term" value="P:protein transport to vacuole involved in ubiquitin-dependent protein catabolic process via the multivesicular body sorting pathway"/>
    <property type="evidence" value="ECO:0007669"/>
    <property type="project" value="TreeGrafter"/>
</dbReference>
<evidence type="ECO:0000259" key="30">
    <source>
        <dbReference type="PROSITE" id="PS51180"/>
    </source>
</evidence>
<keyword evidence="16" id="KW-0904">Protein phosphatase</keyword>
<feature type="compositionally biased region" description="Low complexity" evidence="27">
    <location>
        <begin position="887"/>
        <end position="907"/>
    </location>
</feature>
<dbReference type="Gene3D" id="1.20.140.50">
    <property type="entry name" value="alix/aip1 like domains"/>
    <property type="match status" value="1"/>
</dbReference>
<sequence>MEAVPRMPMICLDLKEAGEFGFKQAVKQFVLKIYGENPENYNEELKKLEQLRQSAVNVPRDFEGCSILRKYFGQLHYLHSRIPMGSENEAAVPITWTEIFSGKTVTHADIKYEQACILYNLGALHSMLGAMDKRVSEEGMKVSCTHFQCAAGAFTFLQDNFPHSYSVDMSNQILNLNINLMLGQAQECLLEKSMLDNRKSFLVARISAQVVDYYKEACRALENSETASLLGKIQKDWKKLVQMKIYYFAAVAYLHMGKQAEEQEKYGESVAYFQSALDKLGEAIKHAKGQPTTVQDALRFTMDVIGGKYNSAKKDNDFIYHKAVPALETLQPVKGAPLVKALPVNPTDPAVTGPDIFSKLVPMSAHEASSLYSEEKAKLLREQMSKIDAKNEILEQFIDSLQLDPETVDNLDIYSHIPPVLMEKCAALSVRPDTVKNLVQSMQVLSGVYTDVEASLKEIKDLLDENELQEKRLQDMVGRLSQPQPSSPPSAGVAEVKKEWAKYMEVHEKASFTNTELHKAMNLHIGNLRLLSGSLEQLQAALPTPVLTEDDTLVLQNLKRILCKVQEMKEQRLSLEQQLRDTIQKDDITTSLVTTDRSEMKKVFAEELKKYDQVKVYIDQNLAAQENVLKALTDANVKYAAVRKILTEAEHKWNNTVQTLVSSYEAYEDLMKKSQEGKDFYADLESKVAKLLEKARSVCEACESNRQQILEKEMKKQPPPRPTAPKPALQSKSLDLELEATAGLDAADLQQLSSLILSDLPQELRSLPPEALTAHLARLSGRRAFPMDPALNFSGMRPSRPEAFMHSNTASAPLQPPISGQPTVPYNQIHFNTASTQPRHVPLYAPAVPANIPVSSVQASFPPGTYNSASQIGGIPRMPSQIMQQPSVPQSVIPPQSSAASPSTTSQRYPAGTMIGGPAQPGFTGVHLPPQRTSPQHMPALPVRAIHPADPGYSIGHQVSTPEVLPAGLPLPSSVRPVVCPPGPPPFSVPGQGGIDVSQHSQGIRPSTTTVDSIQGPISSYTAPGTVGGQARPVFSSQPLNDPTVLHSHSAYAAPQRPRGVGQTGPVPYHQSGIQHYVQQPQSHYPSGQTPQMFQASVPIQPNVDMQVRPQIFTAPQRYPPQSQFISQAQPALPAQPPPAFQPQTLPPMSSLASAQLVPPQFPPQLQNQFASQHPGITQIPPGQAQIHPQTRPQMYQPQHQDKLPQQGLSSSISFPGALPRGPPQQIQGFPTAVLLQSQQVHSHTSSTGVQNLPAGTSAQVVSGLTFCAGPSTRYPTPQITTLSNQVPTGPPMPVLGPQPTVSAQNLPHCMPPSSTPSLNQMPSAVIVPGPPSTPSPAPSPQPSLTIQPSAIMPSSASGSAALPPRPPSSLTPGTTPLSQSTNEVLFHRQSSSTDDLLSSSPESQHGGSKTSVNQPLLQPTKADAKEGQKPKVIQLIENDPYEKPEHIMRLISELERFRNLVTALDKPVSGALTELDSLWKDFQDSQEKDARQLSIAIARCYSMKNRHQDIMPYDKNRIVLQSGKDDYINASKVEDLSSYCPAIIATQAPLVGTASDFWLMIHEQKVSLIVMLVSDQEIEKQKVVRYFPTERGQPMVQGPITLTLTSHKVVQTHVERMITLQYRDQSLKRTIIHLQFTSWPELGLPDSKGNLLRFIQEVHGHYLHQRPLHTPIVVHCSSGVGRTGAFCLMYAAMQEVEAGNGIPNLAQLVKRMRQQRKHMLQEKLHLKFCYEAILKHVEQVLQRHGVTTLSSNKPHNSIAHKLYPVQDPQDIVLGGDMPISSIQATIAKLSIRPSTGMEMTPSVQVPFLTEQALTNDSVNGLSSVIQPLDLTEHTDASGAEPVPQSPPAIPSLPFTEGPRGESSRNHVEECIEHRPSTEHSVAGIAPSSSSLELLASLTPEAFTLDSSLMGKQKMSKQSFLQPQNGEGLSRGVRADNDPLSMLDPLWTLNKT</sequence>
<evidence type="ECO:0000256" key="2">
    <source>
        <dbReference type="ARBA" id="ARBA00004123"/>
    </source>
</evidence>
<keyword evidence="14" id="KW-0378">Hydrolase</keyword>
<dbReference type="Gene3D" id="3.90.190.10">
    <property type="entry name" value="Protein tyrosine phosphatase superfamily"/>
    <property type="match status" value="1"/>
</dbReference>
<feature type="region of interest" description="Disordered" evidence="27">
    <location>
        <begin position="999"/>
        <end position="1045"/>
    </location>
</feature>
<keyword evidence="11" id="KW-0677">Repeat</keyword>
<dbReference type="PANTHER" id="PTHR23030:SF30">
    <property type="entry name" value="TYROSINE-PROTEIN PHOSPHATASE NON-RECEPTOR TYPE 23"/>
    <property type="match status" value="1"/>
</dbReference>
<feature type="domain" description="Tyrosine specific protein phosphatases" evidence="29">
    <location>
        <begin position="1650"/>
        <end position="1728"/>
    </location>
</feature>
<evidence type="ECO:0000256" key="27">
    <source>
        <dbReference type="SAM" id="MobiDB-lite"/>
    </source>
</evidence>
<comment type="subcellular location">
    <subcellularLocation>
        <location evidence="1">Cytoplasm</location>
        <location evidence="1">Cytoskeleton</location>
        <location evidence="1">Cilium basal body</location>
    </subcellularLocation>
    <subcellularLocation>
        <location evidence="4">Cytoplasmic vesicle</location>
    </subcellularLocation>
    <subcellularLocation>
        <location evidence="3">Endosome</location>
    </subcellularLocation>
    <subcellularLocation>
        <location evidence="2">Nucleus</location>
    </subcellularLocation>
</comment>
<evidence type="ECO:0000256" key="24">
    <source>
        <dbReference type="ARBA" id="ARBA00055066"/>
    </source>
</evidence>
<keyword evidence="18 26" id="KW-0175">Coiled coil</keyword>
<dbReference type="InterPro" id="IPR025304">
    <property type="entry name" value="ALIX_V_dom"/>
</dbReference>
<keyword evidence="23" id="KW-0968">Cytoplasmic vesicle</keyword>
<feature type="domain" description="BRO1" evidence="30">
    <location>
        <begin position="8"/>
        <end position="394"/>
    </location>
</feature>
<keyword evidence="22" id="KW-0966">Cell projection</keyword>
<feature type="region of interest" description="Disordered" evidence="27">
    <location>
        <begin position="1279"/>
        <end position="1438"/>
    </location>
</feature>
<feature type="compositionally biased region" description="Low complexity" evidence="27">
    <location>
        <begin position="1391"/>
        <end position="1401"/>
    </location>
</feature>
<feature type="domain" description="Tyrosine-protein phosphatase" evidence="28">
    <location>
        <begin position="1505"/>
        <end position="1737"/>
    </location>
</feature>
<dbReference type="InterPro" id="IPR000387">
    <property type="entry name" value="Tyr_Pase_dom"/>
</dbReference>
<dbReference type="FunCoup" id="A0A6P8PGA1">
    <property type="interactions" value="3286"/>
</dbReference>
<dbReference type="KEGG" id="gsh:117354421"/>
<dbReference type="PROSITE" id="PS50056">
    <property type="entry name" value="TYR_PHOSPHATASE_2"/>
    <property type="match status" value="1"/>
</dbReference>
<dbReference type="Proteomes" id="UP000515159">
    <property type="component" value="Chromosome 2"/>
</dbReference>
<name>A0A6P8PGA1_GEOSA</name>
<dbReference type="InterPro" id="IPR029021">
    <property type="entry name" value="Prot-tyrosine_phosphatase-like"/>
</dbReference>
<keyword evidence="10" id="KW-0597">Phosphoprotein</keyword>
<evidence type="ECO:0000256" key="13">
    <source>
        <dbReference type="ARBA" id="ARBA00022794"/>
    </source>
</evidence>
<evidence type="ECO:0000256" key="12">
    <source>
        <dbReference type="ARBA" id="ARBA00022753"/>
    </source>
</evidence>
<keyword evidence="19" id="KW-0969">Cilium</keyword>
<keyword evidence="7" id="KW-0813">Transport</keyword>
<feature type="compositionally biased region" description="Low complexity" evidence="27">
    <location>
        <begin position="1354"/>
        <end position="1363"/>
    </location>
</feature>
<dbReference type="PROSITE" id="PS51180">
    <property type="entry name" value="BRO1"/>
    <property type="match status" value="1"/>
</dbReference>